<feature type="region of interest" description="Disordered" evidence="1">
    <location>
        <begin position="64"/>
        <end position="123"/>
    </location>
</feature>
<accession>A0ABM8HLF8</accession>
<evidence type="ECO:0008006" key="4">
    <source>
        <dbReference type="Google" id="ProtNLM"/>
    </source>
</evidence>
<dbReference type="Proteomes" id="UP001321542">
    <property type="component" value="Chromosome"/>
</dbReference>
<keyword evidence="3" id="KW-1185">Reference proteome</keyword>
<name>A0ABM8HLF8_9ACTN</name>
<evidence type="ECO:0000313" key="3">
    <source>
        <dbReference type="Proteomes" id="UP001321542"/>
    </source>
</evidence>
<evidence type="ECO:0000256" key="1">
    <source>
        <dbReference type="SAM" id="MobiDB-lite"/>
    </source>
</evidence>
<evidence type="ECO:0000313" key="2">
    <source>
        <dbReference type="EMBL" id="BBC34341.1"/>
    </source>
</evidence>
<organism evidence="2 3">
    <name type="scientific">Streptomyces graminofaciens</name>
    <dbReference type="NCBI Taxonomy" id="68212"/>
    <lineage>
        <taxon>Bacteria</taxon>
        <taxon>Bacillati</taxon>
        <taxon>Actinomycetota</taxon>
        <taxon>Actinomycetes</taxon>
        <taxon>Kitasatosporales</taxon>
        <taxon>Streptomycetaceae</taxon>
        <taxon>Streptomyces</taxon>
    </lineage>
</organism>
<reference evidence="2 3" key="2">
    <citation type="journal article" date="2023" name="ChemBioChem">
        <title>Acyltransferase Domain Exchange between Two Independent Type I Polyketide Synthases in the Same Producer Strain of Macrolide Antibiotics.</title>
        <authorList>
            <person name="Kudo F."/>
            <person name="Kishikawa K."/>
            <person name="Tsuboi K."/>
            <person name="Kido T."/>
            <person name="Usui T."/>
            <person name="Hashimoto J."/>
            <person name="Shin-Ya K."/>
            <person name="Miyanaga A."/>
            <person name="Eguchi T."/>
        </authorList>
    </citation>
    <scope>NUCLEOTIDE SEQUENCE [LARGE SCALE GENOMIC DNA]</scope>
    <source>
        <strain evidence="2 3">A-8890</strain>
    </source>
</reference>
<gene>
    <name evidence="2" type="ORF">SGFS_056350</name>
</gene>
<protein>
    <recommendedName>
        <fullName evidence="4">Secreted protein</fullName>
    </recommendedName>
</protein>
<dbReference type="EMBL" id="AP018448">
    <property type="protein sequence ID" value="BBC34341.1"/>
    <property type="molecule type" value="Genomic_DNA"/>
</dbReference>
<proteinExistence type="predicted"/>
<reference evidence="2 3" key="1">
    <citation type="journal article" date="2010" name="ChemBioChem">
        <title>Cloning and characterization of the biosynthetic gene cluster of 16-membered macrolide antibiotic FD-891: involvement of a dual functional cytochrome P450 monooxygenase catalyzing epoxidation and hydroxylation.</title>
        <authorList>
            <person name="Kudo F."/>
            <person name="Motegi A."/>
            <person name="Mizoue K."/>
            <person name="Eguchi T."/>
        </authorList>
    </citation>
    <scope>NUCLEOTIDE SEQUENCE [LARGE SCALE GENOMIC DNA]</scope>
    <source>
        <strain evidence="2 3">A-8890</strain>
    </source>
</reference>
<sequence>MLFNVCSSIRFTFTRSYSFLFMRIRAYSFLFVRIRVWANTHEDTDRRWPPALAAPLPAKTAVKRPRHAAWSNQVPVPPIRIHSSGAIRRNPPVGSRPPEPPSGAAVRNRRTFAGREPPDHTDP</sequence>